<dbReference type="SMART" id="SM00256">
    <property type="entry name" value="FBOX"/>
    <property type="match status" value="1"/>
</dbReference>
<feature type="repeat" description="WD" evidence="3">
    <location>
        <begin position="409"/>
        <end position="448"/>
    </location>
</feature>
<evidence type="ECO:0000256" key="2">
    <source>
        <dbReference type="ARBA" id="ARBA00022737"/>
    </source>
</evidence>
<dbReference type="InterPro" id="IPR015943">
    <property type="entry name" value="WD40/YVTN_repeat-like_dom_sf"/>
</dbReference>
<dbReference type="SMART" id="SM00320">
    <property type="entry name" value="WD40"/>
    <property type="match status" value="5"/>
</dbReference>
<keyword evidence="2" id="KW-0677">Repeat</keyword>
<dbReference type="InterPro" id="IPR051179">
    <property type="entry name" value="WD_repeat_multifunction"/>
</dbReference>
<dbReference type="SUPFAM" id="SSF50978">
    <property type="entry name" value="WD40 repeat-like"/>
    <property type="match status" value="1"/>
</dbReference>
<dbReference type="PROSITE" id="PS50330">
    <property type="entry name" value="UIM"/>
    <property type="match status" value="1"/>
</dbReference>
<dbReference type="InterPro" id="IPR003903">
    <property type="entry name" value="UIM_dom"/>
</dbReference>
<sequence>MVQGPASQAGRPSLVDRLPNELLLHILANLDHTELRSSMLVCSRFHRVISDDSCWRYAFEKNFGSLPIRRLGESSWQKEYIKRVQLLKGFYGGKHIVQFDPRIGNIALFFVNYDDGWMYAASLEKGMVAFCHPSTGRVEKGFVYFTDDRVPQAVASILLDRQRIAVGLPTGGVALVTDFKDRSNYAIHRFAGFHTGAVMCLAWVPTVPHLVISGGADGLVKIWDTRTFTCVRTLTGPGDAPVTVVACDKSFGVLAGTESGDVNVWAVDVVTLCEKAVSLPSLSSTSIATTNVLRFVERANTGPVCAIALQAERTFAVVVVASASKGSITQWDLQTARILAVCEGSHSAAISTAAWDQPIAKSAAVERDRLLLTTGDANGVICVWDIPKPLPMSDASTPAPSTLKPVRQFDAHRSSITVLRIDPFKIVSGALDGSVKVFDLLTSRPIRTLVVRRTRGGNDGLLTIGGGGVTNKKQVRCVWAGHHQVVVATGDRVTAWDFGAYSGGSATAGKGKKKHGPGDWNAGRAVTSKARRQNLQREQSTQIRDDVLETRWERDQEREEEAGNTRRARKFNGVDLLDGEGGRALSEEELTDLALMMSMEQLGAPSMDSDLMRAIEQSLNSGPARVESFGGLREDLSTAQASLGNEDEELRYALELSKVEH</sequence>
<dbReference type="InterPro" id="IPR019775">
    <property type="entry name" value="WD40_repeat_CS"/>
</dbReference>
<accession>A0AAD5TSV5</accession>
<dbReference type="InterPro" id="IPR001680">
    <property type="entry name" value="WD40_rpt"/>
</dbReference>
<dbReference type="SUPFAM" id="SSF81383">
    <property type="entry name" value="F-box domain"/>
    <property type="match status" value="1"/>
</dbReference>
<dbReference type="PROSITE" id="PS50181">
    <property type="entry name" value="FBOX"/>
    <property type="match status" value="1"/>
</dbReference>
<dbReference type="Proteomes" id="UP001212152">
    <property type="component" value="Unassembled WGS sequence"/>
</dbReference>
<evidence type="ECO:0000256" key="4">
    <source>
        <dbReference type="SAM" id="MobiDB-lite"/>
    </source>
</evidence>
<feature type="repeat" description="WD" evidence="3">
    <location>
        <begin position="191"/>
        <end position="233"/>
    </location>
</feature>
<dbReference type="PROSITE" id="PS50082">
    <property type="entry name" value="WD_REPEATS_2"/>
    <property type="match status" value="2"/>
</dbReference>
<dbReference type="AlphaFoldDB" id="A0AAD5TSV5"/>
<dbReference type="Gene3D" id="1.20.1280.50">
    <property type="match status" value="1"/>
</dbReference>
<dbReference type="InterPro" id="IPR036322">
    <property type="entry name" value="WD40_repeat_dom_sf"/>
</dbReference>
<dbReference type="Pfam" id="PF00400">
    <property type="entry name" value="WD40"/>
    <property type="match status" value="2"/>
</dbReference>
<evidence type="ECO:0000256" key="3">
    <source>
        <dbReference type="PROSITE-ProRule" id="PRU00221"/>
    </source>
</evidence>
<dbReference type="InterPro" id="IPR001810">
    <property type="entry name" value="F-box_dom"/>
</dbReference>
<dbReference type="Pfam" id="PF12937">
    <property type="entry name" value="F-box-like"/>
    <property type="match status" value="1"/>
</dbReference>
<feature type="region of interest" description="Disordered" evidence="4">
    <location>
        <begin position="506"/>
        <end position="566"/>
    </location>
</feature>
<evidence type="ECO:0000313" key="6">
    <source>
        <dbReference type="EMBL" id="KAJ3184292.1"/>
    </source>
</evidence>
<feature type="compositionally biased region" description="Basic and acidic residues" evidence="4">
    <location>
        <begin position="543"/>
        <end position="564"/>
    </location>
</feature>
<name>A0AAD5TSV5_9FUNG</name>
<proteinExistence type="predicted"/>
<feature type="domain" description="F-box" evidence="5">
    <location>
        <begin position="12"/>
        <end position="58"/>
    </location>
</feature>
<reference evidence="6" key="1">
    <citation type="submission" date="2020-05" db="EMBL/GenBank/DDBJ databases">
        <title>Phylogenomic resolution of chytrid fungi.</title>
        <authorList>
            <person name="Stajich J.E."/>
            <person name="Amses K."/>
            <person name="Simmons R."/>
            <person name="Seto K."/>
            <person name="Myers J."/>
            <person name="Bonds A."/>
            <person name="Quandt C.A."/>
            <person name="Barry K."/>
            <person name="Liu P."/>
            <person name="Grigoriev I."/>
            <person name="Longcore J.E."/>
            <person name="James T.Y."/>
        </authorList>
    </citation>
    <scope>NUCLEOTIDE SEQUENCE</scope>
    <source>
        <strain evidence="6">JEL0379</strain>
    </source>
</reference>
<dbReference type="PROSITE" id="PS50294">
    <property type="entry name" value="WD_REPEATS_REGION"/>
    <property type="match status" value="1"/>
</dbReference>
<dbReference type="Gene3D" id="2.130.10.10">
    <property type="entry name" value="YVTN repeat-like/Quinoprotein amine dehydrogenase"/>
    <property type="match status" value="2"/>
</dbReference>
<evidence type="ECO:0000259" key="5">
    <source>
        <dbReference type="PROSITE" id="PS50181"/>
    </source>
</evidence>
<protein>
    <recommendedName>
        <fullName evidence="5">F-box domain-containing protein</fullName>
    </recommendedName>
</protein>
<keyword evidence="7" id="KW-1185">Reference proteome</keyword>
<organism evidence="6 7">
    <name type="scientific">Geranomyces variabilis</name>
    <dbReference type="NCBI Taxonomy" id="109894"/>
    <lineage>
        <taxon>Eukaryota</taxon>
        <taxon>Fungi</taxon>
        <taxon>Fungi incertae sedis</taxon>
        <taxon>Chytridiomycota</taxon>
        <taxon>Chytridiomycota incertae sedis</taxon>
        <taxon>Chytridiomycetes</taxon>
        <taxon>Spizellomycetales</taxon>
        <taxon>Powellomycetaceae</taxon>
        <taxon>Geranomyces</taxon>
    </lineage>
</organism>
<evidence type="ECO:0000256" key="1">
    <source>
        <dbReference type="ARBA" id="ARBA00022574"/>
    </source>
</evidence>
<dbReference type="PROSITE" id="PS00678">
    <property type="entry name" value="WD_REPEATS_1"/>
    <property type="match status" value="1"/>
</dbReference>
<dbReference type="EMBL" id="JADGJQ010000004">
    <property type="protein sequence ID" value="KAJ3184292.1"/>
    <property type="molecule type" value="Genomic_DNA"/>
</dbReference>
<keyword evidence="1 3" id="KW-0853">WD repeat</keyword>
<gene>
    <name evidence="6" type="ORF">HDU87_005139</name>
</gene>
<dbReference type="PANTHER" id="PTHR19857">
    <property type="entry name" value="MITOCHONDRIAL DIVISION PROTEIN 1-RELATED"/>
    <property type="match status" value="1"/>
</dbReference>
<comment type="caution">
    <text evidence="6">The sequence shown here is derived from an EMBL/GenBank/DDBJ whole genome shotgun (WGS) entry which is preliminary data.</text>
</comment>
<dbReference type="PANTHER" id="PTHR19857:SF8">
    <property type="entry name" value="ANGIO-ASSOCIATED MIGRATORY CELL PROTEIN"/>
    <property type="match status" value="1"/>
</dbReference>
<evidence type="ECO:0000313" key="7">
    <source>
        <dbReference type="Proteomes" id="UP001212152"/>
    </source>
</evidence>
<dbReference type="InterPro" id="IPR036047">
    <property type="entry name" value="F-box-like_dom_sf"/>
</dbReference>